<comment type="cofactor">
    <cofactor evidence="7">
        <name>Zn(2+)</name>
        <dbReference type="ChEBI" id="CHEBI:29105"/>
    </cofactor>
    <text evidence="7">Binds 1 zinc ion per subunit.</text>
</comment>
<accession>A0A835XZQ6</accession>
<dbReference type="InterPro" id="IPR036874">
    <property type="entry name" value="Carbonic_anhydrase_sf"/>
</dbReference>
<evidence type="ECO:0000256" key="5">
    <source>
        <dbReference type="ARBA" id="ARBA00023239"/>
    </source>
</evidence>
<dbReference type="EC" id="4.2.1.1" evidence="2 8"/>
<dbReference type="GO" id="GO:0008270">
    <property type="term" value="F:zinc ion binding"/>
    <property type="evidence" value="ECO:0007669"/>
    <property type="project" value="UniProtKB-UniRule"/>
</dbReference>
<reference evidence="9" key="1">
    <citation type="journal article" date="2020" name="bioRxiv">
        <title>Comparative genomics of Chlamydomonas.</title>
        <authorList>
            <person name="Craig R.J."/>
            <person name="Hasan A.R."/>
            <person name="Ness R.W."/>
            <person name="Keightley P.D."/>
        </authorList>
    </citation>
    <scope>NUCLEOTIDE SEQUENCE</scope>
    <source>
        <strain evidence="9">CCAP 11/70</strain>
    </source>
</reference>
<evidence type="ECO:0000256" key="2">
    <source>
        <dbReference type="ARBA" id="ARBA00012925"/>
    </source>
</evidence>
<comment type="catalytic activity">
    <reaction evidence="6 8">
        <text>hydrogencarbonate + H(+) = CO2 + H2O</text>
        <dbReference type="Rhea" id="RHEA:10748"/>
        <dbReference type="ChEBI" id="CHEBI:15377"/>
        <dbReference type="ChEBI" id="CHEBI:15378"/>
        <dbReference type="ChEBI" id="CHEBI:16526"/>
        <dbReference type="ChEBI" id="CHEBI:17544"/>
        <dbReference type="EC" id="4.2.1.1"/>
    </reaction>
</comment>
<dbReference type="InterPro" id="IPR001765">
    <property type="entry name" value="Carbonic_anhydrase"/>
</dbReference>
<dbReference type="CDD" id="cd03378">
    <property type="entry name" value="beta_CA_cladeC"/>
    <property type="match status" value="1"/>
</dbReference>
<comment type="caution">
    <text evidence="9">The sequence shown here is derived from an EMBL/GenBank/DDBJ whole genome shotgun (WGS) entry which is preliminary data.</text>
</comment>
<evidence type="ECO:0000256" key="4">
    <source>
        <dbReference type="ARBA" id="ARBA00022833"/>
    </source>
</evidence>
<feature type="binding site" evidence="7">
    <location>
        <position position="162"/>
    </location>
    <ligand>
        <name>Zn(2+)</name>
        <dbReference type="ChEBI" id="CHEBI:29105"/>
    </ligand>
</feature>
<dbReference type="OrthoDB" id="435804at2759"/>
<evidence type="ECO:0000313" key="9">
    <source>
        <dbReference type="EMBL" id="KAG2488569.1"/>
    </source>
</evidence>
<dbReference type="SMART" id="SM00947">
    <property type="entry name" value="Pro_CA"/>
    <property type="match status" value="1"/>
</dbReference>
<comment type="function">
    <text evidence="8">Reversible hydration of carbon dioxide.</text>
</comment>
<evidence type="ECO:0000256" key="6">
    <source>
        <dbReference type="ARBA" id="ARBA00048348"/>
    </source>
</evidence>
<gene>
    <name evidence="9" type="ORF">HYH03_012888</name>
</gene>
<evidence type="ECO:0000256" key="7">
    <source>
        <dbReference type="PIRSR" id="PIRSR601765-1"/>
    </source>
</evidence>
<proteinExistence type="inferred from homology"/>
<keyword evidence="3 7" id="KW-0479">Metal-binding</keyword>
<dbReference type="Pfam" id="PF00484">
    <property type="entry name" value="Pro_CA"/>
    <property type="match status" value="1"/>
</dbReference>
<protein>
    <recommendedName>
        <fullName evidence="2 8">Carbonic anhydrase</fullName>
        <ecNumber evidence="2 8">4.2.1.1</ecNumber>
    </recommendedName>
    <alternativeName>
        <fullName evidence="8">Carbonate dehydratase</fullName>
    </alternativeName>
</protein>
<keyword evidence="5 8" id="KW-0456">Lyase</keyword>
<dbReference type="SUPFAM" id="SSF53056">
    <property type="entry name" value="beta-carbonic anhydrase, cab"/>
    <property type="match status" value="1"/>
</dbReference>
<feature type="binding site" evidence="7">
    <location>
        <position position="213"/>
    </location>
    <ligand>
        <name>Zn(2+)</name>
        <dbReference type="ChEBI" id="CHEBI:29105"/>
    </ligand>
</feature>
<dbReference type="GO" id="GO:0004089">
    <property type="term" value="F:carbonate dehydratase activity"/>
    <property type="evidence" value="ECO:0007669"/>
    <property type="project" value="UniProtKB-UniRule"/>
</dbReference>
<evidence type="ECO:0000256" key="8">
    <source>
        <dbReference type="RuleBase" id="RU003956"/>
    </source>
</evidence>
<evidence type="ECO:0000256" key="1">
    <source>
        <dbReference type="ARBA" id="ARBA00006217"/>
    </source>
</evidence>
<evidence type="ECO:0000313" key="10">
    <source>
        <dbReference type="Proteomes" id="UP000612055"/>
    </source>
</evidence>
<name>A0A835XZQ6_9CHLO</name>
<sequence>MPRTAFARSALTQIASAFEGNFKATEPLAEQLLNVARPRMMSTVARIEGSGLLRMMGPGSAMLAQRSTVLGGASAVAKSCGCPCGRVACMGACSTTGASVRHLHAHPNPPSDPEQALEYLREGNKRFVSNKPHDQHPTRNLDRVKATAGGQKPFAAFLSCADSRVPVEIIFDQGFGDVFVTRVAGNIVTNEITASLEFGTAVLGSKVLMVLGHSACGAVAATMAGAAVPGVISSLYYSISPACKKAKAGDVDAAIAENVRVQMEQLKVSPVLQGLVKEGKLKIVGGVYDLATGKVTEIAEAVKEAPKEAPVEAPKEAPKEANTSFIWSFFGGKKQQRA</sequence>
<dbReference type="EMBL" id="JAEHOE010000082">
    <property type="protein sequence ID" value="KAG2488569.1"/>
    <property type="molecule type" value="Genomic_DNA"/>
</dbReference>
<feature type="binding site" evidence="7">
    <location>
        <position position="216"/>
    </location>
    <ligand>
        <name>Zn(2+)</name>
        <dbReference type="ChEBI" id="CHEBI:29105"/>
    </ligand>
</feature>
<evidence type="ECO:0000256" key="3">
    <source>
        <dbReference type="ARBA" id="ARBA00022723"/>
    </source>
</evidence>
<keyword evidence="10" id="KW-1185">Reference proteome</keyword>
<dbReference type="PANTHER" id="PTHR11002:SF76">
    <property type="entry name" value="CARBONIC ANHYDRASE"/>
    <property type="match status" value="1"/>
</dbReference>
<comment type="similarity">
    <text evidence="1 8">Belongs to the beta-class carbonic anhydrase family.</text>
</comment>
<organism evidence="9 10">
    <name type="scientific">Edaphochlamys debaryana</name>
    <dbReference type="NCBI Taxonomy" id="47281"/>
    <lineage>
        <taxon>Eukaryota</taxon>
        <taxon>Viridiplantae</taxon>
        <taxon>Chlorophyta</taxon>
        <taxon>core chlorophytes</taxon>
        <taxon>Chlorophyceae</taxon>
        <taxon>CS clade</taxon>
        <taxon>Chlamydomonadales</taxon>
        <taxon>Chlamydomonadales incertae sedis</taxon>
        <taxon>Edaphochlamys</taxon>
    </lineage>
</organism>
<dbReference type="AlphaFoldDB" id="A0A835XZQ6"/>
<dbReference type="PANTHER" id="PTHR11002">
    <property type="entry name" value="CARBONIC ANHYDRASE"/>
    <property type="match status" value="1"/>
</dbReference>
<feature type="binding site" evidence="7">
    <location>
        <position position="160"/>
    </location>
    <ligand>
        <name>Zn(2+)</name>
        <dbReference type="ChEBI" id="CHEBI:29105"/>
    </ligand>
</feature>
<keyword evidence="4 7" id="KW-0862">Zinc</keyword>
<dbReference type="Gene3D" id="3.40.1050.10">
    <property type="entry name" value="Carbonic anhydrase"/>
    <property type="match status" value="1"/>
</dbReference>
<dbReference type="Proteomes" id="UP000612055">
    <property type="component" value="Unassembled WGS sequence"/>
</dbReference>